<evidence type="ECO:0000256" key="2">
    <source>
        <dbReference type="ARBA" id="ARBA00012224"/>
    </source>
</evidence>
<keyword evidence="8" id="KW-1185">Reference proteome</keyword>
<dbReference type="CDD" id="cd00609">
    <property type="entry name" value="AAT_like"/>
    <property type="match status" value="1"/>
</dbReference>
<evidence type="ECO:0000256" key="3">
    <source>
        <dbReference type="ARBA" id="ARBA00022898"/>
    </source>
</evidence>
<dbReference type="AlphaFoldDB" id="A0A229NV18"/>
<evidence type="ECO:0000313" key="8">
    <source>
        <dbReference type="Proteomes" id="UP000215145"/>
    </source>
</evidence>
<dbReference type="SUPFAM" id="SSF53383">
    <property type="entry name" value="PLP-dependent transferases"/>
    <property type="match status" value="1"/>
</dbReference>
<dbReference type="GO" id="GO:0047804">
    <property type="term" value="F:cysteine-S-conjugate beta-lyase activity"/>
    <property type="evidence" value="ECO:0007669"/>
    <property type="project" value="UniProtKB-EC"/>
</dbReference>
<evidence type="ECO:0000313" key="7">
    <source>
        <dbReference type="EMBL" id="OXM13674.1"/>
    </source>
</evidence>
<dbReference type="InterPro" id="IPR015424">
    <property type="entry name" value="PyrdxlP-dep_Trfase"/>
</dbReference>
<reference evidence="7 8" key="1">
    <citation type="submission" date="2017-07" db="EMBL/GenBank/DDBJ databases">
        <title>Paenibacillus herberti R33 genome sequencing and assembly.</title>
        <authorList>
            <person name="Su W."/>
        </authorList>
    </citation>
    <scope>NUCLEOTIDE SEQUENCE [LARGE SCALE GENOMIC DNA]</scope>
    <source>
        <strain evidence="7 8">R33</strain>
    </source>
</reference>
<evidence type="ECO:0000259" key="6">
    <source>
        <dbReference type="Pfam" id="PF00155"/>
    </source>
</evidence>
<accession>A0A229NV18</accession>
<comment type="cofactor">
    <cofactor evidence="1">
        <name>pyridoxal 5'-phosphate</name>
        <dbReference type="ChEBI" id="CHEBI:597326"/>
    </cofactor>
</comment>
<dbReference type="Proteomes" id="UP000215145">
    <property type="component" value="Unassembled WGS sequence"/>
</dbReference>
<dbReference type="Pfam" id="PF00155">
    <property type="entry name" value="Aminotran_1_2"/>
    <property type="match status" value="1"/>
</dbReference>
<dbReference type="PANTHER" id="PTHR43525">
    <property type="entry name" value="PROTEIN MALY"/>
    <property type="match status" value="1"/>
</dbReference>
<keyword evidence="4 7" id="KW-0456">Lyase</keyword>
<dbReference type="NCBIfam" id="TIGR04350">
    <property type="entry name" value="C_S_lyase_PatB"/>
    <property type="match status" value="1"/>
</dbReference>
<organism evidence="7 8">
    <name type="scientific">Paenibacillus herberti</name>
    <dbReference type="NCBI Taxonomy" id="1619309"/>
    <lineage>
        <taxon>Bacteria</taxon>
        <taxon>Bacillati</taxon>
        <taxon>Bacillota</taxon>
        <taxon>Bacilli</taxon>
        <taxon>Bacillales</taxon>
        <taxon>Paenibacillaceae</taxon>
        <taxon>Paenibacillus</taxon>
    </lineage>
</organism>
<dbReference type="PANTHER" id="PTHR43525:SF1">
    <property type="entry name" value="PROTEIN MALY"/>
    <property type="match status" value="1"/>
</dbReference>
<dbReference type="Gene3D" id="3.90.1150.10">
    <property type="entry name" value="Aspartate Aminotransferase, domain 1"/>
    <property type="match status" value="1"/>
</dbReference>
<dbReference type="InterPro" id="IPR015421">
    <property type="entry name" value="PyrdxlP-dep_Trfase_major"/>
</dbReference>
<comment type="similarity">
    <text evidence="5">Belongs to the class-II pyridoxal-phosphate-dependent aminotransferase family. MalY/PatB cystathionine beta-lyase subfamily.</text>
</comment>
<evidence type="ECO:0000256" key="4">
    <source>
        <dbReference type="ARBA" id="ARBA00023239"/>
    </source>
</evidence>
<dbReference type="InterPro" id="IPR015422">
    <property type="entry name" value="PyrdxlP-dep_Trfase_small"/>
</dbReference>
<keyword evidence="3" id="KW-0663">Pyridoxal phosphate</keyword>
<proteinExistence type="inferred from homology"/>
<evidence type="ECO:0000256" key="1">
    <source>
        <dbReference type="ARBA" id="ARBA00001933"/>
    </source>
</evidence>
<gene>
    <name evidence="7" type="ORF">CGZ75_21890</name>
</gene>
<dbReference type="Gene3D" id="3.40.640.10">
    <property type="entry name" value="Type I PLP-dependent aspartate aminotransferase-like (Major domain)"/>
    <property type="match status" value="1"/>
</dbReference>
<dbReference type="OrthoDB" id="9802872at2"/>
<dbReference type="RefSeq" id="WP_089526377.1">
    <property type="nucleotide sequence ID" value="NZ_NMUQ01000003.1"/>
</dbReference>
<name>A0A229NV18_9BACL</name>
<dbReference type="InterPro" id="IPR051798">
    <property type="entry name" value="Class-II_PLP-Dep_Aminotrans"/>
</dbReference>
<dbReference type="InterPro" id="IPR027619">
    <property type="entry name" value="C-S_lyase_PatB-like"/>
</dbReference>
<dbReference type="InterPro" id="IPR004839">
    <property type="entry name" value="Aminotransferase_I/II_large"/>
</dbReference>
<protein>
    <recommendedName>
        <fullName evidence="2">cysteine-S-conjugate beta-lyase</fullName>
        <ecNumber evidence="2">4.4.1.13</ecNumber>
    </recommendedName>
</protein>
<evidence type="ECO:0000256" key="5">
    <source>
        <dbReference type="ARBA" id="ARBA00037974"/>
    </source>
</evidence>
<feature type="domain" description="Aminotransferase class I/classII large" evidence="6">
    <location>
        <begin position="34"/>
        <end position="382"/>
    </location>
</feature>
<comment type="caution">
    <text evidence="7">The sequence shown here is derived from an EMBL/GenBank/DDBJ whole genome shotgun (WGS) entry which is preliminary data.</text>
</comment>
<dbReference type="EC" id="4.4.1.13" evidence="2"/>
<dbReference type="EMBL" id="NMUQ01000003">
    <property type="protein sequence ID" value="OXM13674.1"/>
    <property type="molecule type" value="Genomic_DNA"/>
</dbReference>
<sequence length="394" mass="44080">MTLHQFEQLPSFEGIASEKWELHRGKDILPMWVADMDFPAPPAVLAALEERIRHGVLGYTNITPSYKEAVTGWMNRRYGWQADPSWVRFCPGVVTSLSVIVRACTSPGDRIVIQPPVYPPFHSVVKDNGRELVLNPLLRREDGSYEVNFIELEQQLADEQVRMLILCHPHNPVGRVWSRQELERIAELCIRYDVLVASDEIHGDLAHRQDAFIPFASLSDEIADRVLVCTSPSKTFNIAGMNTSNMIIPNEQLRSAVTAELRRSSVSSISALGHAAVIAAYNHGEEWLEDVLAHIRGNMKLIMDELALHAPEINVVHPEGTYLLWLDCRGLGLNDRELQLFFLERARLQLSAGSAFGEGGAGFMRLNAACSRKTAEEAARRIAAAVQELRAEES</sequence>
<dbReference type="GO" id="GO:0030170">
    <property type="term" value="F:pyridoxal phosphate binding"/>
    <property type="evidence" value="ECO:0007669"/>
    <property type="project" value="InterPro"/>
</dbReference>